<gene>
    <name evidence="4" type="primary">LOC108733442</name>
</gene>
<dbReference type="GeneID" id="108733442"/>
<dbReference type="STRING" id="224129.A0A1W4W7Q1"/>
<keyword evidence="2" id="KW-1133">Transmembrane helix</keyword>
<keyword evidence="2" id="KW-0812">Transmembrane</keyword>
<accession>A0A1W4W7Q1</accession>
<evidence type="ECO:0000313" key="3">
    <source>
        <dbReference type="Proteomes" id="UP000192223"/>
    </source>
</evidence>
<evidence type="ECO:0000313" key="4">
    <source>
        <dbReference type="RefSeq" id="XP_018320119.1"/>
    </source>
</evidence>
<feature type="compositionally biased region" description="Basic and acidic residues" evidence="1">
    <location>
        <begin position="280"/>
        <end position="296"/>
    </location>
</feature>
<dbReference type="OrthoDB" id="6507260at2759"/>
<dbReference type="InParanoid" id="A0A1W4W7Q1"/>
<feature type="region of interest" description="Disordered" evidence="1">
    <location>
        <begin position="133"/>
        <end position="197"/>
    </location>
</feature>
<dbReference type="RefSeq" id="XP_018320119.1">
    <property type="nucleotide sequence ID" value="XM_018464617.1"/>
</dbReference>
<dbReference type="Proteomes" id="UP000192223">
    <property type="component" value="Unplaced"/>
</dbReference>
<sequence>MHGVPGSFWLLLHFILGLCCCVMVTVGLPTARQERGSSNDIVFGEDFVAILLDSPAEEDLVKINTSSEPSQRYTNTNKRTTDYSRQTRSTVLTNYYTSTTSPHAVETTSELNQYGSSTPEGEKVVVLGVSVSTSVGDSRNPEMDQTVSPNAGDDKAVIQTEYRPSIVAESSKSDFSVEESAPVTQDHDPQNPDSADNVEYPARVQSVPSPQALPLINSNSNLYQGLDRDEDKDNLSPYHHQTLIFHDNPHEPEKAKSVSYTSVIHSLPQGSSPKQWQNQDENKENAEHDRQERHYDANTNYGNNFYIDGTNKNVQLPSKENHNDDGSFTYTNSPLKSTPNEWKGLQNQQDVVETSTAQSTKSYDQPQDDQNKSMVTDHHRHHQQRIYGEPEKNYEVEESVSVLTNGRVHGVQPVASPKPSSSDNTKNASTKQGDNNQKVGYVVEGRNYRKYRVEERTPDGFIVGEYGVVSHNDGSLRGVRYTADGTINPRLIYDALMKFLSL</sequence>
<feature type="compositionally biased region" description="Polar residues" evidence="1">
    <location>
        <begin position="326"/>
        <end position="365"/>
    </location>
</feature>
<dbReference type="AlphaFoldDB" id="A0A1W4W7Q1"/>
<organism evidence="3 4">
    <name type="scientific">Agrilus planipennis</name>
    <name type="common">Emerald ash borer</name>
    <name type="synonym">Agrilus marcopoli</name>
    <dbReference type="NCBI Taxonomy" id="224129"/>
    <lineage>
        <taxon>Eukaryota</taxon>
        <taxon>Metazoa</taxon>
        <taxon>Ecdysozoa</taxon>
        <taxon>Arthropoda</taxon>
        <taxon>Hexapoda</taxon>
        <taxon>Insecta</taxon>
        <taxon>Pterygota</taxon>
        <taxon>Neoptera</taxon>
        <taxon>Endopterygota</taxon>
        <taxon>Coleoptera</taxon>
        <taxon>Polyphaga</taxon>
        <taxon>Elateriformia</taxon>
        <taxon>Buprestoidea</taxon>
        <taxon>Buprestidae</taxon>
        <taxon>Agrilinae</taxon>
        <taxon>Agrilus</taxon>
    </lineage>
</organism>
<feature type="transmembrane region" description="Helical" evidence="2">
    <location>
        <begin position="6"/>
        <end position="28"/>
    </location>
</feature>
<proteinExistence type="predicted"/>
<keyword evidence="3" id="KW-1185">Reference proteome</keyword>
<reference evidence="4" key="1">
    <citation type="submission" date="2025-08" db="UniProtKB">
        <authorList>
            <consortium name="RefSeq"/>
        </authorList>
    </citation>
    <scope>IDENTIFICATION</scope>
    <source>
        <tissue evidence="4">Entire body</tissue>
    </source>
</reference>
<feature type="region of interest" description="Disordered" evidence="1">
    <location>
        <begin position="265"/>
        <end position="393"/>
    </location>
</feature>
<dbReference type="KEGG" id="apln:108733442"/>
<protein>
    <submittedName>
        <fullName evidence="4">Uncharacterized protein LOC108733442</fullName>
    </submittedName>
</protein>
<feature type="region of interest" description="Disordered" evidence="1">
    <location>
        <begin position="410"/>
        <end position="436"/>
    </location>
</feature>
<name>A0A1W4W7Q1_AGRPL</name>
<keyword evidence="2" id="KW-0472">Membrane</keyword>
<feature type="compositionally biased region" description="Polar residues" evidence="1">
    <location>
        <begin position="265"/>
        <end position="279"/>
    </location>
</feature>
<evidence type="ECO:0000256" key="2">
    <source>
        <dbReference type="SAM" id="Phobius"/>
    </source>
</evidence>
<evidence type="ECO:0000256" key="1">
    <source>
        <dbReference type="SAM" id="MobiDB-lite"/>
    </source>
</evidence>
<feature type="compositionally biased region" description="Polar residues" evidence="1">
    <location>
        <begin position="418"/>
        <end position="436"/>
    </location>
</feature>